<keyword evidence="3" id="KW-1185">Reference proteome</keyword>
<feature type="domain" description="Phosphodiester glycosidase" evidence="1">
    <location>
        <begin position="199"/>
        <end position="339"/>
    </location>
</feature>
<evidence type="ECO:0000313" key="3">
    <source>
        <dbReference type="Proteomes" id="UP000183015"/>
    </source>
</evidence>
<reference evidence="3" key="1">
    <citation type="submission" date="2016-10" db="EMBL/GenBank/DDBJ databases">
        <authorList>
            <person name="Varghese N."/>
        </authorList>
    </citation>
    <scope>NUCLEOTIDE SEQUENCE [LARGE SCALE GENOMIC DNA]</scope>
    <source>
        <strain evidence="3">DSM 45096 / BCRC 16803 / CGMCC 4.1857 / CIP 109030 / JCM 12277 / KCTC 19219 / NBRC 100920 / 33214</strain>
    </source>
</reference>
<dbReference type="Pfam" id="PF09992">
    <property type="entry name" value="NAGPA"/>
    <property type="match status" value="1"/>
</dbReference>
<name>A0A1H7MDV4_STRJI</name>
<sequence>MPLRTEPNEPDTRPPVASRHGKRLAWALGSSAVALAVVAGFCVHDALAAPGPGGTQTKLARWGRCHGLGPVVNLVDNRHQRATTTAACGATAVVAHRTPARPRPRPTPTLPPIPLHAPVRPLVSPAQQGEGVFTALVREKGRPVIQSAILRPDPYDTEFPVGVVWMKQHALRFQMHPGVSEPGGTWTIPATITPAERTGLVAAYNGGFKVSNGDSHGGFYLNGQTIGELRTGAASEVFHRDGSLTVGVWNEDVRMAPNVVGVRQCLVPLVRNGQVTGDAYNGGVDTWGLTDGGNAAVARSGVGVDRNGDIVYVGGRMLTVQSLATLLQRAGAVTGMMLDINLSWPSFISYDATKNPHDPAPHNLVNFVRDATRYYDYSSRDFVAVYARP</sequence>
<dbReference type="Proteomes" id="UP000183015">
    <property type="component" value="Unassembled WGS sequence"/>
</dbReference>
<protein>
    <recommendedName>
        <fullName evidence="1">Phosphodiester glycosidase domain-containing protein</fullName>
    </recommendedName>
</protein>
<evidence type="ECO:0000259" key="1">
    <source>
        <dbReference type="Pfam" id="PF09992"/>
    </source>
</evidence>
<dbReference type="AlphaFoldDB" id="A0A1H7MDV4"/>
<accession>A0A1H7MDV4</accession>
<dbReference type="RefSeq" id="WP_042456478.1">
    <property type="nucleotide sequence ID" value="NZ_BBPN01000042.1"/>
</dbReference>
<dbReference type="OrthoDB" id="141240at2"/>
<gene>
    <name evidence="2" type="ORF">SAMN05414137_105327</name>
</gene>
<dbReference type="eggNOG" id="ENOG502ZYA6">
    <property type="taxonomic scope" value="Bacteria"/>
</dbReference>
<dbReference type="STRING" id="235985.SAMN05414137_105327"/>
<dbReference type="InterPro" id="IPR018711">
    <property type="entry name" value="NAGPA"/>
</dbReference>
<organism evidence="2 3">
    <name type="scientific">Streptacidiphilus jiangxiensis</name>
    <dbReference type="NCBI Taxonomy" id="235985"/>
    <lineage>
        <taxon>Bacteria</taxon>
        <taxon>Bacillati</taxon>
        <taxon>Actinomycetota</taxon>
        <taxon>Actinomycetes</taxon>
        <taxon>Kitasatosporales</taxon>
        <taxon>Streptomycetaceae</taxon>
        <taxon>Streptacidiphilus</taxon>
    </lineage>
</organism>
<evidence type="ECO:0000313" key="2">
    <source>
        <dbReference type="EMBL" id="SEL09344.1"/>
    </source>
</evidence>
<dbReference type="EMBL" id="FOAZ01000005">
    <property type="protein sequence ID" value="SEL09344.1"/>
    <property type="molecule type" value="Genomic_DNA"/>
</dbReference>
<proteinExistence type="predicted"/>